<dbReference type="AlphaFoldDB" id="A0A1C3H2B9"/>
<sequence length="161" mass="17561">MSAGKLWMVRSAQGCHYHAFYQRGIVAIGWRHIAAVARPGVSREILAAHYRDAQPEAKAGSIRAGVAQVWRFVNEMGNGDGVLTYDPASRRYRYGTISGAAWHNPAGDEAAMSLVRPVVWGDVEICRDDLSATAQKGLNAILTVFAVSPTAQAEIERQLRP</sequence>
<dbReference type="EMBL" id="FKLO01000016">
    <property type="protein sequence ID" value="SAM57735.1"/>
    <property type="molecule type" value="Genomic_DNA"/>
</dbReference>
<organism evidence="1 2">
    <name type="scientific">Cardiobacterium hominis</name>
    <dbReference type="NCBI Taxonomy" id="2718"/>
    <lineage>
        <taxon>Bacteria</taxon>
        <taxon>Pseudomonadati</taxon>
        <taxon>Pseudomonadota</taxon>
        <taxon>Gammaproteobacteria</taxon>
        <taxon>Cardiobacteriales</taxon>
        <taxon>Cardiobacteriaceae</taxon>
        <taxon>Cardiobacterium</taxon>
    </lineage>
</organism>
<evidence type="ECO:0000313" key="2">
    <source>
        <dbReference type="Proteomes" id="UP000190837"/>
    </source>
</evidence>
<protein>
    <submittedName>
        <fullName evidence="1">Putative restriction endonuclease</fullName>
    </submittedName>
</protein>
<name>A0A1C3H2B9_9GAMM</name>
<keyword evidence="1" id="KW-0540">Nuclease</keyword>
<dbReference type="Proteomes" id="UP000190837">
    <property type="component" value="Unassembled WGS sequence"/>
</dbReference>
<keyword evidence="1" id="KW-0378">Hydrolase</keyword>
<keyword evidence="1" id="KW-0255">Endonuclease</keyword>
<evidence type="ECO:0000313" key="1">
    <source>
        <dbReference type="EMBL" id="SAM57735.1"/>
    </source>
</evidence>
<dbReference type="GO" id="GO:0004519">
    <property type="term" value="F:endonuclease activity"/>
    <property type="evidence" value="ECO:0007669"/>
    <property type="project" value="UniProtKB-KW"/>
</dbReference>
<dbReference type="RefSeq" id="WP_079539179.1">
    <property type="nucleotide sequence ID" value="NZ_FKLO01000016.1"/>
</dbReference>
<proteinExistence type="predicted"/>
<gene>
    <name evidence="1" type="ORF">CHUV0807_0342</name>
</gene>
<reference evidence="2" key="1">
    <citation type="submission" date="2016-04" db="EMBL/GenBank/DDBJ databases">
        <authorList>
            <person name="Tagini F."/>
        </authorList>
    </citation>
    <scope>NUCLEOTIDE SEQUENCE [LARGE SCALE GENOMIC DNA]</scope>
    <source>
        <strain evidence="2">CHUV0807</strain>
    </source>
</reference>
<accession>A0A1C3H2B9</accession>